<dbReference type="PANTHER" id="PTHR21227:SF0">
    <property type="entry name" value="TRNA-SPLICING ENDONUCLEASE SUBUNIT SEN2"/>
    <property type="match status" value="1"/>
</dbReference>
<sequence>MKKLVSMGSFGKASLSRSYPQFDGTMEKPQLIRKRQYLNRKKLSDNLALKNTEKVIVLPDSDDDDKDYFTNLQAIYEIDRCGEKETVNLMLEEAFFLQRALGCLNIFYENELLDHSKAWELFSEILYKDGPAYHHASYVVLIQEHEKGNLDTSLMGLHRMCETAGKELLICQVYWPNDEVNPDNLSNIRIKEILMKRWISSQERQETT</sequence>
<organism evidence="1 2">
    <name type="scientific">Cryptolaemus montrouzieri</name>
    <dbReference type="NCBI Taxonomy" id="559131"/>
    <lineage>
        <taxon>Eukaryota</taxon>
        <taxon>Metazoa</taxon>
        <taxon>Ecdysozoa</taxon>
        <taxon>Arthropoda</taxon>
        <taxon>Hexapoda</taxon>
        <taxon>Insecta</taxon>
        <taxon>Pterygota</taxon>
        <taxon>Neoptera</taxon>
        <taxon>Endopterygota</taxon>
        <taxon>Coleoptera</taxon>
        <taxon>Polyphaga</taxon>
        <taxon>Cucujiformia</taxon>
        <taxon>Coccinelloidea</taxon>
        <taxon>Coccinellidae</taxon>
        <taxon>Scymninae</taxon>
        <taxon>Scymnini</taxon>
        <taxon>Cryptolaemus</taxon>
    </lineage>
</organism>
<dbReference type="InterPro" id="IPR006676">
    <property type="entry name" value="tRNA_splic"/>
</dbReference>
<dbReference type="InterPro" id="IPR036167">
    <property type="entry name" value="tRNA_intron_Endo_cat-like_sf"/>
</dbReference>
<dbReference type="PANTHER" id="PTHR21227">
    <property type="entry name" value="TRNA-SPLICING ENDONUCLEASE SUBUNIT SEN2"/>
    <property type="match status" value="1"/>
</dbReference>
<proteinExistence type="predicted"/>
<reference evidence="1 2" key="1">
    <citation type="journal article" date="2021" name="BMC Biol.">
        <title>Horizontally acquired antibacterial genes associated with adaptive radiation of ladybird beetles.</title>
        <authorList>
            <person name="Li H.S."/>
            <person name="Tang X.F."/>
            <person name="Huang Y.H."/>
            <person name="Xu Z.Y."/>
            <person name="Chen M.L."/>
            <person name="Du X.Y."/>
            <person name="Qiu B.Y."/>
            <person name="Chen P.T."/>
            <person name="Zhang W."/>
            <person name="Slipinski A."/>
            <person name="Escalona H.E."/>
            <person name="Waterhouse R.M."/>
            <person name="Zwick A."/>
            <person name="Pang H."/>
        </authorList>
    </citation>
    <scope>NUCLEOTIDE SEQUENCE [LARGE SCALE GENOMIC DNA]</scope>
    <source>
        <strain evidence="1">SYSU2018</strain>
    </source>
</reference>
<name>A0ABD2N6C3_9CUCU</name>
<evidence type="ECO:0000313" key="1">
    <source>
        <dbReference type="EMBL" id="KAL3274117.1"/>
    </source>
</evidence>
<comment type="caution">
    <text evidence="1">The sequence shown here is derived from an EMBL/GenBank/DDBJ whole genome shotgun (WGS) entry which is preliminary data.</text>
</comment>
<dbReference type="EMBL" id="JABFTP020000062">
    <property type="protein sequence ID" value="KAL3274117.1"/>
    <property type="molecule type" value="Genomic_DNA"/>
</dbReference>
<dbReference type="InterPro" id="IPR011856">
    <property type="entry name" value="tRNA_endonuc-like_dom_sf"/>
</dbReference>
<keyword evidence="2" id="KW-1185">Reference proteome</keyword>
<gene>
    <name evidence="1" type="ORF">HHI36_015531</name>
</gene>
<evidence type="ECO:0000313" key="2">
    <source>
        <dbReference type="Proteomes" id="UP001516400"/>
    </source>
</evidence>
<dbReference type="SUPFAM" id="SSF53032">
    <property type="entry name" value="tRNA-intron endonuclease catalytic domain-like"/>
    <property type="match status" value="1"/>
</dbReference>
<accession>A0ABD2N6C3</accession>
<dbReference type="GO" id="GO:0005634">
    <property type="term" value="C:nucleus"/>
    <property type="evidence" value="ECO:0007669"/>
    <property type="project" value="UniProtKB-ARBA"/>
</dbReference>
<dbReference type="Proteomes" id="UP001516400">
    <property type="component" value="Unassembled WGS sequence"/>
</dbReference>
<protein>
    <submittedName>
        <fullName evidence="1">Uncharacterized protein</fullName>
    </submittedName>
</protein>
<dbReference type="AlphaFoldDB" id="A0ABD2N6C3"/>
<dbReference type="Gene3D" id="3.40.1350.10">
    <property type="match status" value="1"/>
</dbReference>